<name>A0A8J5Y2K7_DIALT</name>
<dbReference type="SUPFAM" id="SSF56784">
    <property type="entry name" value="HAD-like"/>
    <property type="match status" value="1"/>
</dbReference>
<dbReference type="InterPro" id="IPR036412">
    <property type="entry name" value="HAD-like_sf"/>
</dbReference>
<organism evidence="2 3">
    <name type="scientific">Diacronema lutheri</name>
    <name type="common">Unicellular marine alga</name>
    <name type="synonym">Monochrysis lutheri</name>
    <dbReference type="NCBI Taxonomy" id="2081491"/>
    <lineage>
        <taxon>Eukaryota</taxon>
        <taxon>Haptista</taxon>
        <taxon>Haptophyta</taxon>
        <taxon>Pavlovophyceae</taxon>
        <taxon>Pavlovales</taxon>
        <taxon>Pavlovaceae</taxon>
        <taxon>Diacronema</taxon>
    </lineage>
</organism>
<dbReference type="InterPro" id="IPR006380">
    <property type="entry name" value="SPP-like_dom"/>
</dbReference>
<feature type="domain" description="Sucrose phosphatase-like" evidence="1">
    <location>
        <begin position="90"/>
        <end position="260"/>
    </location>
</feature>
<dbReference type="GO" id="GO:0003824">
    <property type="term" value="F:catalytic activity"/>
    <property type="evidence" value="ECO:0007669"/>
    <property type="project" value="UniProtKB-ARBA"/>
</dbReference>
<dbReference type="Gene3D" id="3.40.50.1000">
    <property type="entry name" value="HAD superfamily/HAD-like"/>
    <property type="match status" value="2"/>
</dbReference>
<keyword evidence="3" id="KW-1185">Reference proteome</keyword>
<dbReference type="Proteomes" id="UP000751190">
    <property type="component" value="Unassembled WGS sequence"/>
</dbReference>
<accession>A0A8J5Y2K7</accession>
<comment type="caution">
    <text evidence="2">The sequence shown here is derived from an EMBL/GenBank/DDBJ whole genome shotgun (WGS) entry which is preliminary data.</text>
</comment>
<evidence type="ECO:0000313" key="2">
    <source>
        <dbReference type="EMBL" id="KAG8470245.1"/>
    </source>
</evidence>
<dbReference type="EMBL" id="JAGTXO010000001">
    <property type="protein sequence ID" value="KAG8470245.1"/>
    <property type="molecule type" value="Genomic_DNA"/>
</dbReference>
<dbReference type="OMA" id="FRETYND"/>
<evidence type="ECO:0000313" key="3">
    <source>
        <dbReference type="Proteomes" id="UP000751190"/>
    </source>
</evidence>
<protein>
    <recommendedName>
        <fullName evidence="1">Sucrose phosphatase-like domain-containing protein</fullName>
    </recommendedName>
</protein>
<proteinExistence type="predicted"/>
<dbReference type="AlphaFoldDB" id="A0A8J5Y2K7"/>
<dbReference type="Pfam" id="PF05116">
    <property type="entry name" value="S6PP"/>
    <property type="match status" value="1"/>
</dbReference>
<sequence>MGTAVRPVRVVFSDLDGTLVHFEPWFAKHGVRVVDRESAADGESARDGFRAVVESGAGERRACRVLPPSTMGPGYVSDETVRLVDALRWRGVTFVVITAARKSTLLERLPHLPRADVYVCECGTRILYGDDLELDRDWAARFEHISGPLETDVPADERPQPLWQLCRRMREAGLAVDTRSYYGCFRVSATCAEDVALVEALRAELDAHGVIGCSINLGKFDFYPASCGKGNAVRYLQAKLGLPKADSAALFDDDNDLPMAEECDQQFLPALTSDSIVAAVRAHPQWRVAARCGQGVFAVEELLEALLAALPAASGGAAEKAREAATVAATR</sequence>
<reference evidence="2" key="1">
    <citation type="submission" date="2021-05" db="EMBL/GenBank/DDBJ databases">
        <title>The genome of the haptophyte Pavlova lutheri (Diacronema luteri, Pavlovales) - a model for lipid biosynthesis in eukaryotic algae.</title>
        <authorList>
            <person name="Hulatt C.J."/>
            <person name="Posewitz M.C."/>
        </authorList>
    </citation>
    <scope>NUCLEOTIDE SEQUENCE</scope>
    <source>
        <strain evidence="2">NIVA-4/92</strain>
    </source>
</reference>
<evidence type="ECO:0000259" key="1">
    <source>
        <dbReference type="Pfam" id="PF05116"/>
    </source>
</evidence>
<dbReference type="InterPro" id="IPR023214">
    <property type="entry name" value="HAD_sf"/>
</dbReference>
<dbReference type="OrthoDB" id="407888at2759"/>
<gene>
    <name evidence="2" type="ORF">KFE25_008666</name>
</gene>